<accession>A0AAV2SW24</accession>
<evidence type="ECO:0000313" key="1">
    <source>
        <dbReference type="EMBL" id="CAL4249924.1"/>
    </source>
</evidence>
<proteinExistence type="predicted"/>
<dbReference type="EMBL" id="CAXKWB010160953">
    <property type="protein sequence ID" value="CAL4249924.1"/>
    <property type="molecule type" value="Genomic_DNA"/>
</dbReference>
<comment type="caution">
    <text evidence="1">The sequence shown here is derived from an EMBL/GenBank/DDBJ whole genome shotgun (WGS) entry which is preliminary data.</text>
</comment>
<protein>
    <submittedName>
        <fullName evidence="1">Uncharacterized protein</fullName>
    </submittedName>
</protein>
<keyword evidence="2" id="KW-1185">Reference proteome</keyword>
<organism evidence="1 2">
    <name type="scientific">Meganyctiphanes norvegica</name>
    <name type="common">Northern krill</name>
    <name type="synonym">Thysanopoda norvegica</name>
    <dbReference type="NCBI Taxonomy" id="48144"/>
    <lineage>
        <taxon>Eukaryota</taxon>
        <taxon>Metazoa</taxon>
        <taxon>Ecdysozoa</taxon>
        <taxon>Arthropoda</taxon>
        <taxon>Crustacea</taxon>
        <taxon>Multicrustacea</taxon>
        <taxon>Malacostraca</taxon>
        <taxon>Eumalacostraca</taxon>
        <taxon>Eucarida</taxon>
        <taxon>Euphausiacea</taxon>
        <taxon>Euphausiidae</taxon>
        <taxon>Meganyctiphanes</taxon>
    </lineage>
</organism>
<gene>
    <name evidence="1" type="ORF">MNOR_LOCUS41617</name>
</gene>
<evidence type="ECO:0000313" key="2">
    <source>
        <dbReference type="Proteomes" id="UP001497623"/>
    </source>
</evidence>
<feature type="non-terminal residue" evidence="1">
    <location>
        <position position="1"/>
    </location>
</feature>
<dbReference type="Proteomes" id="UP001497623">
    <property type="component" value="Unassembled WGS sequence"/>
</dbReference>
<sequence length="120" mass="13767">KWKVTPTNPAYIPLGIKQFPGYIDLNFYSNNSNYNPVLKLNDRHWGLPLSMEKCFTYQLTIGMTNVTLQCKEGPKTIKEIIQVNETNIIAIHSEKGRFDHISTVWCNSSNFTCTFNGSYI</sequence>
<dbReference type="AlphaFoldDB" id="A0AAV2SW24"/>
<name>A0AAV2SW24_MEGNR</name>
<reference evidence="1 2" key="1">
    <citation type="submission" date="2024-05" db="EMBL/GenBank/DDBJ databases">
        <authorList>
            <person name="Wallberg A."/>
        </authorList>
    </citation>
    <scope>NUCLEOTIDE SEQUENCE [LARGE SCALE GENOMIC DNA]</scope>
</reference>